<dbReference type="InterPro" id="IPR023271">
    <property type="entry name" value="Aquaporin-like"/>
</dbReference>
<evidence type="ECO:0000256" key="12">
    <source>
        <dbReference type="SAM" id="SignalP"/>
    </source>
</evidence>
<dbReference type="Proteomes" id="UP001165065">
    <property type="component" value="Unassembled WGS sequence"/>
</dbReference>
<keyword evidence="12" id="KW-0732">Signal</keyword>
<feature type="transmembrane region" description="Helical" evidence="11">
    <location>
        <begin position="159"/>
        <end position="178"/>
    </location>
</feature>
<feature type="transmembrane region" description="Helical" evidence="11">
    <location>
        <begin position="115"/>
        <end position="138"/>
    </location>
</feature>
<comment type="caution">
    <text evidence="13">The sequence shown here is derived from an EMBL/GenBank/DDBJ whole genome shotgun (WGS) entry which is preliminary data.</text>
</comment>
<keyword evidence="4 11" id="KW-1133">Transmembrane helix</keyword>
<protein>
    <recommendedName>
        <fullName evidence="15">Formate/nitrite transporter</fullName>
    </recommendedName>
</protein>
<evidence type="ECO:0000256" key="4">
    <source>
        <dbReference type="ARBA" id="ARBA00022989"/>
    </source>
</evidence>
<evidence type="ECO:0000313" key="13">
    <source>
        <dbReference type="EMBL" id="GMI32600.1"/>
    </source>
</evidence>
<comment type="catalytic activity">
    <reaction evidence="6">
        <text>(S)-lactate(in) + H(+)(in) = (S)-lactate(out) + H(+)(out)</text>
        <dbReference type="Rhea" id="RHEA:29415"/>
        <dbReference type="ChEBI" id="CHEBI:15378"/>
        <dbReference type="ChEBI" id="CHEBI:16651"/>
    </reaction>
</comment>
<feature type="chain" id="PRO_5040896037" description="Formate/nitrite transporter" evidence="12">
    <location>
        <begin position="24"/>
        <end position="307"/>
    </location>
</feature>
<dbReference type="GO" id="GO:0015499">
    <property type="term" value="F:formate transmembrane transporter activity"/>
    <property type="evidence" value="ECO:0007669"/>
    <property type="project" value="TreeGrafter"/>
</dbReference>
<evidence type="ECO:0000256" key="6">
    <source>
        <dbReference type="ARBA" id="ARBA00034245"/>
    </source>
</evidence>
<feature type="transmembrane region" description="Helical" evidence="11">
    <location>
        <begin position="198"/>
        <end position="220"/>
    </location>
</feature>
<keyword evidence="14" id="KW-1185">Reference proteome</keyword>
<dbReference type="GO" id="GO:0005886">
    <property type="term" value="C:plasma membrane"/>
    <property type="evidence" value="ECO:0007669"/>
    <property type="project" value="UniProtKB-SubCell"/>
</dbReference>
<feature type="transmembrane region" description="Helical" evidence="11">
    <location>
        <begin position="274"/>
        <end position="293"/>
    </location>
</feature>
<evidence type="ECO:0000256" key="3">
    <source>
        <dbReference type="ARBA" id="ARBA00022692"/>
    </source>
</evidence>
<comment type="catalytic activity">
    <reaction evidence="8">
        <text>formate(in) + H(+)(in) = formate(out) + H(+)(out)</text>
        <dbReference type="Rhea" id="RHEA:80887"/>
        <dbReference type="ChEBI" id="CHEBI:15378"/>
        <dbReference type="ChEBI" id="CHEBI:15740"/>
    </reaction>
</comment>
<sequence length="307" mass="31579">MSPIRLFCLIVASICLYAPFCTSLTPALPSKRMCAIRGGAALPLAAVKAPPAIYEAVAAAGQKKASNSVDDIFKLGVISGAQIGLGAFLAVSIGGNCPGLASANPGLQKLVMGAFGLPMGLLMTLVTGAELATGNFMLVAAAYREGMTSARSLWKSWTVSFLGNFVGSLIVAFLAFHSQTLSNPSAAAVAVAKTSQTFVVTFVRGIICSYLVAIAVYMAAGAESLEGKLAAIFFPISGFVAMGMDHCIANMFLIPLGMLRGAPITIADFLLKNLLPVTLGNIVGCAFCVSYGFGSAFGKKKQKGIAA</sequence>
<feature type="transmembrane region" description="Helical" evidence="11">
    <location>
        <begin position="232"/>
        <end position="254"/>
    </location>
</feature>
<dbReference type="InterPro" id="IPR000292">
    <property type="entry name" value="For/NO2_transpt"/>
</dbReference>
<evidence type="ECO:0000256" key="9">
    <source>
        <dbReference type="ARBA" id="ARBA00049088"/>
    </source>
</evidence>
<comment type="similarity">
    <text evidence="10">Belongs to the FNT transporter (TC 1.A.16) family.</text>
</comment>
<evidence type="ECO:0000256" key="2">
    <source>
        <dbReference type="ARBA" id="ARBA00011255"/>
    </source>
</evidence>
<gene>
    <name evidence="13" type="ORF">TrCOL_g878</name>
</gene>
<evidence type="ECO:0008006" key="15">
    <source>
        <dbReference type="Google" id="ProtNLM"/>
    </source>
</evidence>
<evidence type="ECO:0000256" key="11">
    <source>
        <dbReference type="SAM" id="Phobius"/>
    </source>
</evidence>
<feature type="signal peptide" evidence="12">
    <location>
        <begin position="1"/>
        <end position="23"/>
    </location>
</feature>
<reference evidence="14" key="1">
    <citation type="journal article" date="2023" name="Commun. Biol.">
        <title>Genome analysis of Parmales, the sister group of diatoms, reveals the evolutionary specialization of diatoms from phago-mixotrophs to photoautotrophs.</title>
        <authorList>
            <person name="Ban H."/>
            <person name="Sato S."/>
            <person name="Yoshikawa S."/>
            <person name="Yamada K."/>
            <person name="Nakamura Y."/>
            <person name="Ichinomiya M."/>
            <person name="Sato N."/>
            <person name="Blanc-Mathieu R."/>
            <person name="Endo H."/>
            <person name="Kuwata A."/>
            <person name="Ogata H."/>
        </authorList>
    </citation>
    <scope>NUCLEOTIDE SEQUENCE [LARGE SCALE GENOMIC DNA]</scope>
</reference>
<evidence type="ECO:0000256" key="8">
    <source>
        <dbReference type="ARBA" id="ARBA00049016"/>
    </source>
</evidence>
<comment type="subcellular location">
    <subcellularLocation>
        <location evidence="1">Cell membrane</location>
        <topology evidence="1">Multi-pass membrane protein</topology>
    </subcellularLocation>
</comment>
<dbReference type="PANTHER" id="PTHR30520">
    <property type="entry name" value="FORMATE TRANSPORTER-RELATED"/>
    <property type="match status" value="1"/>
</dbReference>
<dbReference type="AlphaFoldDB" id="A0A9W7G200"/>
<evidence type="ECO:0000313" key="14">
    <source>
        <dbReference type="Proteomes" id="UP001165065"/>
    </source>
</evidence>
<comment type="subunit">
    <text evidence="2">Homopentamer.</text>
</comment>
<accession>A0A9W7G200</accession>
<evidence type="ECO:0000256" key="10">
    <source>
        <dbReference type="ARBA" id="ARBA00049660"/>
    </source>
</evidence>
<dbReference type="Gene3D" id="1.20.1080.10">
    <property type="entry name" value="Glycerol uptake facilitator protein"/>
    <property type="match status" value="1"/>
</dbReference>
<dbReference type="PANTHER" id="PTHR30520:SF6">
    <property type="entry name" value="FORMATE_NITRATE FAMILY TRANSPORTER (EUROFUNG)"/>
    <property type="match status" value="1"/>
</dbReference>
<comment type="catalytic activity">
    <reaction evidence="9">
        <text>acetate(out) + H(+)(out) = acetate(in) + H(+)(in)</text>
        <dbReference type="Rhea" id="RHEA:71803"/>
        <dbReference type="ChEBI" id="CHEBI:15378"/>
        <dbReference type="ChEBI" id="CHEBI:30089"/>
    </reaction>
</comment>
<organism evidence="13 14">
    <name type="scientific">Triparma columacea</name>
    <dbReference type="NCBI Taxonomy" id="722753"/>
    <lineage>
        <taxon>Eukaryota</taxon>
        <taxon>Sar</taxon>
        <taxon>Stramenopiles</taxon>
        <taxon>Ochrophyta</taxon>
        <taxon>Bolidophyceae</taxon>
        <taxon>Parmales</taxon>
        <taxon>Triparmaceae</taxon>
        <taxon>Triparma</taxon>
    </lineage>
</organism>
<name>A0A9W7G200_9STRA</name>
<dbReference type="OrthoDB" id="4829at2759"/>
<comment type="catalytic activity">
    <reaction evidence="7">
        <text>pyruvate(out) + H(+)(out) = pyruvate(in) + H(+)(in)</text>
        <dbReference type="Rhea" id="RHEA:64720"/>
        <dbReference type="ChEBI" id="CHEBI:15361"/>
        <dbReference type="ChEBI" id="CHEBI:15378"/>
    </reaction>
</comment>
<dbReference type="Pfam" id="PF01226">
    <property type="entry name" value="Form_Nir_trans"/>
    <property type="match status" value="1"/>
</dbReference>
<keyword evidence="5 11" id="KW-0472">Membrane</keyword>
<evidence type="ECO:0000256" key="5">
    <source>
        <dbReference type="ARBA" id="ARBA00023136"/>
    </source>
</evidence>
<evidence type="ECO:0000256" key="1">
    <source>
        <dbReference type="ARBA" id="ARBA00004651"/>
    </source>
</evidence>
<proteinExistence type="inferred from homology"/>
<dbReference type="EMBL" id="BRYA01000020">
    <property type="protein sequence ID" value="GMI32600.1"/>
    <property type="molecule type" value="Genomic_DNA"/>
</dbReference>
<evidence type="ECO:0000256" key="7">
    <source>
        <dbReference type="ARBA" id="ARBA00047693"/>
    </source>
</evidence>
<feature type="transmembrane region" description="Helical" evidence="11">
    <location>
        <begin position="72"/>
        <end position="95"/>
    </location>
</feature>
<keyword evidence="3 11" id="KW-0812">Transmembrane</keyword>
<feature type="transmembrane region" description="Helical" evidence="11">
    <location>
        <begin position="39"/>
        <end position="60"/>
    </location>
</feature>